<dbReference type="RefSeq" id="WP_345127965.1">
    <property type="nucleotide sequence ID" value="NZ_BAABAT010000008.1"/>
</dbReference>
<organism evidence="6 7">
    <name type="scientific">Dactylosporangium darangshiense</name>
    <dbReference type="NCBI Taxonomy" id="579108"/>
    <lineage>
        <taxon>Bacteria</taxon>
        <taxon>Bacillati</taxon>
        <taxon>Actinomycetota</taxon>
        <taxon>Actinomycetes</taxon>
        <taxon>Micromonosporales</taxon>
        <taxon>Micromonosporaceae</taxon>
        <taxon>Dactylosporangium</taxon>
    </lineage>
</organism>
<keyword evidence="7" id="KW-1185">Reference proteome</keyword>
<dbReference type="PANTHER" id="PTHR43156:SF2">
    <property type="entry name" value="STAGE II SPORULATION PROTEIN E"/>
    <property type="match status" value="1"/>
</dbReference>
<reference evidence="7" key="1">
    <citation type="journal article" date="2019" name="Int. J. Syst. Evol. Microbiol.">
        <title>The Global Catalogue of Microorganisms (GCM) 10K type strain sequencing project: providing services to taxonomists for standard genome sequencing and annotation.</title>
        <authorList>
            <consortium name="The Broad Institute Genomics Platform"/>
            <consortium name="The Broad Institute Genome Sequencing Center for Infectious Disease"/>
            <person name="Wu L."/>
            <person name="Ma J."/>
        </authorList>
    </citation>
    <scope>NUCLEOTIDE SEQUENCE [LARGE SCALE GENOMIC DNA]</scope>
    <source>
        <strain evidence="7">JCM 17441</strain>
    </source>
</reference>
<dbReference type="PROSITE" id="PS50801">
    <property type="entry name" value="STAS"/>
    <property type="match status" value="1"/>
</dbReference>
<dbReference type="Gene3D" id="3.60.40.10">
    <property type="entry name" value="PPM-type phosphatase domain"/>
    <property type="match status" value="1"/>
</dbReference>
<evidence type="ECO:0000259" key="3">
    <source>
        <dbReference type="PROSITE" id="PS50113"/>
    </source>
</evidence>
<gene>
    <name evidence="6" type="ORF">GCM10022255_035050</name>
</gene>
<dbReference type="Proteomes" id="UP001500620">
    <property type="component" value="Unassembled WGS sequence"/>
</dbReference>
<dbReference type="SUPFAM" id="SSF55874">
    <property type="entry name" value="ATPase domain of HSP90 chaperone/DNA topoisomerase II/histidine kinase"/>
    <property type="match status" value="1"/>
</dbReference>
<evidence type="ECO:0000256" key="2">
    <source>
        <dbReference type="SAM" id="Coils"/>
    </source>
</evidence>
<dbReference type="SUPFAM" id="SSF81606">
    <property type="entry name" value="PP2C-like"/>
    <property type="match status" value="1"/>
</dbReference>
<feature type="domain" description="PPM-type phosphatase" evidence="5">
    <location>
        <begin position="169"/>
        <end position="387"/>
    </location>
</feature>
<evidence type="ECO:0000259" key="4">
    <source>
        <dbReference type="PROSITE" id="PS50801"/>
    </source>
</evidence>
<sequence length="633" mass="65703">MRLVDADPIRSAIEQAPYILIACEGPDLVVTGLNAASSALFPGREVLGRPLGEALAELAGQQWIDMYRQVYETAEPLAGQQWRAHLTLPDGSVRELYADFSITPWRHPDGRIRGVIGGGTDVTEIVQARLSAERHAADLQQQYRQARDVVDALQQALLPRGLPLLPGVRLAASYLLAGAGAAAGGDWFDAVPRPDGTLALVVGDVVGHGVAAAGVMGQLRSVLQDRLDGGDPPAQALAAADRLARRVPGARAATACVAVVDLASGAVEYCTAGHPPPLVLSAAGAGRFLPATGAAPLGTGGAFPSATARLDPGDVLLLYSDGIIERPGRTAPAAAEELARVAADAVAGRALHAPDVCPPERACTQTVELLVRATGYSDDITLLAAQLVAPPEELHAEVPADLALLGGLRRTFGAWLSTIGAADEDAFALQHAVGELVTNAIEHSAGHDTVRLSARLTPTGAVEVTVTGRGAWREPQRVSARGRGLALTSQLVDELSMDRSAAGTVATLRHRLTRPAALLDSAAPAPTPPVHPPQPVEPEIADDPARPDTVVVSGPVDAASAERLQHELMYRSRGGTVPLTVDLSAVTHLASAGVAVLHAVAARHRIQGTELTLLAPPSCPARHVLTLVALPYS</sequence>
<dbReference type="InterPro" id="IPR035965">
    <property type="entry name" value="PAS-like_dom_sf"/>
</dbReference>
<dbReference type="InterPro" id="IPR002645">
    <property type="entry name" value="STAS_dom"/>
</dbReference>
<evidence type="ECO:0000259" key="5">
    <source>
        <dbReference type="PROSITE" id="PS51746"/>
    </source>
</evidence>
<evidence type="ECO:0000313" key="6">
    <source>
        <dbReference type="EMBL" id="GAA4249737.1"/>
    </source>
</evidence>
<dbReference type="PANTHER" id="PTHR43156">
    <property type="entry name" value="STAGE II SPORULATION PROTEIN E-RELATED"/>
    <property type="match status" value="1"/>
</dbReference>
<dbReference type="EMBL" id="BAABAT010000008">
    <property type="protein sequence ID" value="GAA4249737.1"/>
    <property type="molecule type" value="Genomic_DNA"/>
</dbReference>
<feature type="domain" description="STAS" evidence="4">
    <location>
        <begin position="550"/>
        <end position="633"/>
    </location>
</feature>
<dbReference type="InterPro" id="IPR058548">
    <property type="entry name" value="MlaB-like_STAS"/>
</dbReference>
<protein>
    <submittedName>
        <fullName evidence="6">Sigma-F factor regulator</fullName>
    </submittedName>
</protein>
<dbReference type="Pfam" id="PF08448">
    <property type="entry name" value="PAS_4"/>
    <property type="match status" value="1"/>
</dbReference>
<dbReference type="PROSITE" id="PS51746">
    <property type="entry name" value="PPM_2"/>
    <property type="match status" value="1"/>
</dbReference>
<dbReference type="InterPro" id="IPR013656">
    <property type="entry name" value="PAS_4"/>
</dbReference>
<comment type="caution">
    <text evidence="6">The sequence shown here is derived from an EMBL/GenBank/DDBJ whole genome shotgun (WGS) entry which is preliminary data.</text>
</comment>
<dbReference type="InterPro" id="IPR036513">
    <property type="entry name" value="STAS_dom_sf"/>
</dbReference>
<dbReference type="SUPFAM" id="SSF52091">
    <property type="entry name" value="SpoIIaa-like"/>
    <property type="match status" value="1"/>
</dbReference>
<dbReference type="InterPro" id="IPR052016">
    <property type="entry name" value="Bact_Sigma-Reg"/>
</dbReference>
<keyword evidence="2" id="KW-0175">Coiled coil</keyword>
<dbReference type="Gene3D" id="3.30.565.10">
    <property type="entry name" value="Histidine kinase-like ATPase, C-terminal domain"/>
    <property type="match status" value="1"/>
</dbReference>
<dbReference type="SMART" id="SM00331">
    <property type="entry name" value="PP2C_SIG"/>
    <property type="match status" value="1"/>
</dbReference>
<dbReference type="Pfam" id="PF13466">
    <property type="entry name" value="STAS_2"/>
    <property type="match status" value="1"/>
</dbReference>
<dbReference type="CDD" id="cd16936">
    <property type="entry name" value="HATPase_RsbW-like"/>
    <property type="match status" value="1"/>
</dbReference>
<dbReference type="InterPro" id="IPR001932">
    <property type="entry name" value="PPM-type_phosphatase-like_dom"/>
</dbReference>
<dbReference type="InterPro" id="IPR000700">
    <property type="entry name" value="PAS-assoc_C"/>
</dbReference>
<evidence type="ECO:0000256" key="1">
    <source>
        <dbReference type="ARBA" id="ARBA00022801"/>
    </source>
</evidence>
<dbReference type="InterPro" id="IPR036457">
    <property type="entry name" value="PPM-type-like_dom_sf"/>
</dbReference>
<accession>A0ABP8D891</accession>
<dbReference type="CDD" id="cd07043">
    <property type="entry name" value="STAS_anti-anti-sigma_factors"/>
    <property type="match status" value="1"/>
</dbReference>
<dbReference type="Pfam" id="PF13581">
    <property type="entry name" value="HATPase_c_2"/>
    <property type="match status" value="1"/>
</dbReference>
<name>A0ABP8D891_9ACTN</name>
<dbReference type="InterPro" id="IPR003594">
    <property type="entry name" value="HATPase_dom"/>
</dbReference>
<dbReference type="Pfam" id="PF07228">
    <property type="entry name" value="SpoIIE"/>
    <property type="match status" value="1"/>
</dbReference>
<keyword evidence="1" id="KW-0378">Hydrolase</keyword>
<evidence type="ECO:0000313" key="7">
    <source>
        <dbReference type="Proteomes" id="UP001500620"/>
    </source>
</evidence>
<feature type="coiled-coil region" evidence="2">
    <location>
        <begin position="129"/>
        <end position="156"/>
    </location>
</feature>
<dbReference type="InterPro" id="IPR036890">
    <property type="entry name" value="HATPase_C_sf"/>
</dbReference>
<dbReference type="PROSITE" id="PS50113">
    <property type="entry name" value="PAC"/>
    <property type="match status" value="1"/>
</dbReference>
<feature type="domain" description="PAC" evidence="3">
    <location>
        <begin position="80"/>
        <end position="134"/>
    </location>
</feature>
<dbReference type="Gene3D" id="3.30.750.24">
    <property type="entry name" value="STAS domain"/>
    <property type="match status" value="1"/>
</dbReference>
<dbReference type="Gene3D" id="3.30.450.20">
    <property type="entry name" value="PAS domain"/>
    <property type="match status" value="1"/>
</dbReference>
<dbReference type="SUPFAM" id="SSF55785">
    <property type="entry name" value="PYP-like sensor domain (PAS domain)"/>
    <property type="match status" value="1"/>
</dbReference>
<proteinExistence type="predicted"/>